<accession>A0A423TW68</accession>
<gene>
    <name evidence="1" type="ORF">C7M84_000547</name>
</gene>
<name>A0A423TW68_PENVA</name>
<dbReference type="AlphaFoldDB" id="A0A423TW68"/>
<comment type="caution">
    <text evidence="1">The sequence shown here is derived from an EMBL/GenBank/DDBJ whole genome shotgun (WGS) entry which is preliminary data.</text>
</comment>
<dbReference type="Proteomes" id="UP000283509">
    <property type="component" value="Unassembled WGS sequence"/>
</dbReference>
<dbReference type="EMBL" id="QCYY01001083">
    <property type="protein sequence ID" value="ROT80711.1"/>
    <property type="molecule type" value="Genomic_DNA"/>
</dbReference>
<dbReference type="OrthoDB" id="6373187at2759"/>
<reference evidence="1 2" key="1">
    <citation type="submission" date="2018-04" db="EMBL/GenBank/DDBJ databases">
        <authorList>
            <person name="Zhang X."/>
            <person name="Yuan J."/>
            <person name="Li F."/>
            <person name="Xiang J."/>
        </authorList>
    </citation>
    <scope>NUCLEOTIDE SEQUENCE [LARGE SCALE GENOMIC DNA]</scope>
    <source>
        <tissue evidence="1">Muscle</tissue>
    </source>
</reference>
<keyword evidence="2" id="KW-1185">Reference proteome</keyword>
<sequence length="425" mass="48369">MDELLYQTRSSRPTVLWRPGGGRRIDLGLDSYRPFHRIVRTVHLQDAVHICEAHAMSPRPVTSLNSLSRRSLRRGHPLRGLQVLWFGTRREERDANEAHDWYGNVEFSLAADVLLAHWGFAYLVELMTSPTQTVTRLLISNRDYTRFLPEYDPYCVGGGWYISPEGEHLELANCSRFNGEDPRLNRHGHTLEFMIEVTPWHQGNLLLSECQISFRNHEDARLMHRKHVCHRFQQQNLLCPTPWSTKGTSRIFFELHHRLSQSRPMATPPLSPQAELHLQRFSREHELALAPLPPPPPPIYVPIPCVFSGGVPFPLINFRAYDRLLREIISDQPWVQPFPSAESSEAEDNSGVVSLQRPGFQVDPSPGLFFYQQHMIGGVSLPSNGQAPPGFLMALYRASLEVRLQLPGYSAAAEVSGFPASPRNL</sequence>
<evidence type="ECO:0000313" key="1">
    <source>
        <dbReference type="EMBL" id="ROT80711.1"/>
    </source>
</evidence>
<reference evidence="1 2" key="2">
    <citation type="submission" date="2019-01" db="EMBL/GenBank/DDBJ databases">
        <title>The decoding of complex shrimp genome reveals the adaptation for benthos swimmer, frequently molting mechanism and breeding impact on genome.</title>
        <authorList>
            <person name="Sun Y."/>
            <person name="Gao Y."/>
            <person name="Yu Y."/>
        </authorList>
    </citation>
    <scope>NUCLEOTIDE SEQUENCE [LARGE SCALE GENOMIC DNA]</scope>
    <source>
        <tissue evidence="1">Muscle</tissue>
    </source>
</reference>
<protein>
    <submittedName>
        <fullName evidence="1">Uncharacterized protein</fullName>
    </submittedName>
</protein>
<organism evidence="1 2">
    <name type="scientific">Penaeus vannamei</name>
    <name type="common">Whiteleg shrimp</name>
    <name type="synonym">Litopenaeus vannamei</name>
    <dbReference type="NCBI Taxonomy" id="6689"/>
    <lineage>
        <taxon>Eukaryota</taxon>
        <taxon>Metazoa</taxon>
        <taxon>Ecdysozoa</taxon>
        <taxon>Arthropoda</taxon>
        <taxon>Crustacea</taxon>
        <taxon>Multicrustacea</taxon>
        <taxon>Malacostraca</taxon>
        <taxon>Eumalacostraca</taxon>
        <taxon>Eucarida</taxon>
        <taxon>Decapoda</taxon>
        <taxon>Dendrobranchiata</taxon>
        <taxon>Penaeoidea</taxon>
        <taxon>Penaeidae</taxon>
        <taxon>Penaeus</taxon>
    </lineage>
</organism>
<evidence type="ECO:0000313" key="2">
    <source>
        <dbReference type="Proteomes" id="UP000283509"/>
    </source>
</evidence>
<proteinExistence type="predicted"/>